<dbReference type="AlphaFoldDB" id="D3B9H7"/>
<dbReference type="Pfam" id="PF02209">
    <property type="entry name" value="VHP"/>
    <property type="match status" value="1"/>
</dbReference>
<dbReference type="InterPro" id="IPR036770">
    <property type="entry name" value="Ankyrin_rpt-contain_sf"/>
</dbReference>
<dbReference type="GO" id="GO:0003779">
    <property type="term" value="F:actin binding"/>
    <property type="evidence" value="ECO:0007669"/>
    <property type="project" value="InterPro"/>
</dbReference>
<keyword evidence="3" id="KW-1185">Reference proteome</keyword>
<dbReference type="SUPFAM" id="SSF47050">
    <property type="entry name" value="VHP, Villin headpiece domain"/>
    <property type="match status" value="1"/>
</dbReference>
<comment type="caution">
    <text evidence="2">The sequence shown here is derived from an EMBL/GenBank/DDBJ whole genome shotgun (WGS) entry which is preliminary data.</text>
</comment>
<evidence type="ECO:0000313" key="3">
    <source>
        <dbReference type="Proteomes" id="UP000001396"/>
    </source>
</evidence>
<evidence type="ECO:0000259" key="1">
    <source>
        <dbReference type="PROSITE" id="PS51089"/>
    </source>
</evidence>
<name>D3B9H7_HETP5</name>
<sequence length="729" mass="82300">MEKDLLVNVLLKNGFSKQAIFDYVQGGSDEQEKRFRWNEVIVKPEVMAGNGYLDLLKDYFQVCPVEEMNVEVINVIFSNAADGGFKEIIVYMIEDLKLEPTGPFNIIYDIAYETSTHPISVERKLDIIKYLDGLGHDYNYTHAVFRSVSETNDIALLKHALEKYSTYVLPNDSTFFGAPNVFNLAARCGRVDMIELMDAVFPQFRDNHDMFMEAVMSNKVPVLEYLLSKYQIPQEEFKYDRVMDIAAQFGSFDVLKWLHQQNYGTCTNQAIDNACSTGKLEIVQWLHENRTEGASTDAMDNAAHSCHLDIVKWLHENRTEGCSDRALSRLDDKTRLDIVIWFHENRPEGFSYEAMDGAAFDGALTILKWLHENRTEGCTTEAMNYAACNGHLDTVKWLHDNRTEGCTETAMDLATIGGFVDILAWLKENRTEGYTPEEEGEYLINKICTLPNMEAKVKFELVKWLHENRTEGCTTEAVEYAAADGNLDLVKFLLENRTEGCTSLAMDYASSNGHLKVVKYLHENRSEGCSSKAMDNATENGHLDVVQFLSEMRTEGCSEYAISLATVSPYRKDYLKYLRLGPEHGGEVLVREKVQAPAQVKASEPDVVVPTPKVEEKPIAVKPVPVDPVAVAVKTTEKKPVVNNVSQPKPTTSPTVVQKVESSSQSDQIKDIVQAIKDKANNDKNLDPAKLEQYLDDASFLIVLSQSKEEFEKLPKWKQSAKKKEVGLF</sequence>
<dbReference type="PANTHER" id="PTHR46586">
    <property type="entry name" value="ANKYRIN REPEAT-CONTAINING PROTEIN"/>
    <property type="match status" value="1"/>
</dbReference>
<dbReference type="GO" id="GO:0007010">
    <property type="term" value="P:cytoskeleton organization"/>
    <property type="evidence" value="ECO:0007669"/>
    <property type="project" value="InterPro"/>
</dbReference>
<dbReference type="SMART" id="SM00153">
    <property type="entry name" value="VHP"/>
    <property type="match status" value="1"/>
</dbReference>
<dbReference type="SUPFAM" id="SSF140860">
    <property type="entry name" value="Pseudo ankyrin repeat-like"/>
    <property type="match status" value="1"/>
</dbReference>
<dbReference type="SUPFAM" id="SSF48403">
    <property type="entry name" value="Ankyrin repeat"/>
    <property type="match status" value="1"/>
</dbReference>
<dbReference type="Proteomes" id="UP000001396">
    <property type="component" value="Unassembled WGS sequence"/>
</dbReference>
<dbReference type="Gene3D" id="1.25.40.20">
    <property type="entry name" value="Ankyrin repeat-containing domain"/>
    <property type="match status" value="3"/>
</dbReference>
<reference evidence="2 3" key="1">
    <citation type="journal article" date="2011" name="Genome Res.">
        <title>Phylogeny-wide analysis of social amoeba genomes highlights ancient origins for complex intercellular communication.</title>
        <authorList>
            <person name="Heidel A.J."/>
            <person name="Lawal H.M."/>
            <person name="Felder M."/>
            <person name="Schilde C."/>
            <person name="Helps N.R."/>
            <person name="Tunggal B."/>
            <person name="Rivero F."/>
            <person name="John U."/>
            <person name="Schleicher M."/>
            <person name="Eichinger L."/>
            <person name="Platzer M."/>
            <person name="Noegel A.A."/>
            <person name="Schaap P."/>
            <person name="Gloeckner G."/>
        </authorList>
    </citation>
    <scope>NUCLEOTIDE SEQUENCE [LARGE SCALE GENOMIC DNA]</scope>
    <source>
        <strain evidence="3">ATCC 26659 / Pp 5 / PN500</strain>
    </source>
</reference>
<dbReference type="InParanoid" id="D3B9H7"/>
<dbReference type="InterPro" id="IPR036886">
    <property type="entry name" value="Villin_headpiece_dom_sf"/>
</dbReference>
<dbReference type="Pfam" id="PF12796">
    <property type="entry name" value="Ank_2"/>
    <property type="match status" value="1"/>
</dbReference>
<feature type="domain" description="HP" evidence="1">
    <location>
        <begin position="661"/>
        <end position="729"/>
    </location>
</feature>
<dbReference type="EMBL" id="ADBJ01000022">
    <property type="protein sequence ID" value="EFA81889.1"/>
    <property type="molecule type" value="Genomic_DNA"/>
</dbReference>
<dbReference type="Gene3D" id="1.10.950.10">
    <property type="entry name" value="Villin headpiece domain"/>
    <property type="match status" value="1"/>
</dbReference>
<dbReference type="PROSITE" id="PS51089">
    <property type="entry name" value="HP"/>
    <property type="match status" value="1"/>
</dbReference>
<evidence type="ECO:0000313" key="2">
    <source>
        <dbReference type="EMBL" id="EFA81889.1"/>
    </source>
</evidence>
<organism evidence="2 3">
    <name type="scientific">Heterostelium pallidum (strain ATCC 26659 / Pp 5 / PN500)</name>
    <name type="common">Cellular slime mold</name>
    <name type="synonym">Polysphondylium pallidum</name>
    <dbReference type="NCBI Taxonomy" id="670386"/>
    <lineage>
        <taxon>Eukaryota</taxon>
        <taxon>Amoebozoa</taxon>
        <taxon>Evosea</taxon>
        <taxon>Eumycetozoa</taxon>
        <taxon>Dictyostelia</taxon>
        <taxon>Acytosteliales</taxon>
        <taxon>Acytosteliaceae</taxon>
        <taxon>Heterostelium</taxon>
    </lineage>
</organism>
<dbReference type="GeneID" id="31360607"/>
<dbReference type="Pfam" id="PF13637">
    <property type="entry name" value="Ank_4"/>
    <property type="match status" value="2"/>
</dbReference>
<proteinExistence type="predicted"/>
<protein>
    <recommendedName>
        <fullName evidence="1">HP domain-containing protein</fullName>
    </recommendedName>
</protein>
<dbReference type="RefSeq" id="XP_020434006.1">
    <property type="nucleotide sequence ID" value="XM_020576017.1"/>
</dbReference>
<dbReference type="PANTHER" id="PTHR46586:SF3">
    <property type="entry name" value="ANKYRIN REPEAT-CONTAINING PROTEIN"/>
    <property type="match status" value="1"/>
</dbReference>
<dbReference type="InterPro" id="IPR002110">
    <property type="entry name" value="Ankyrin_rpt"/>
</dbReference>
<gene>
    <name evidence="2" type="ORF">PPL_05121</name>
</gene>
<dbReference type="InterPro" id="IPR052050">
    <property type="entry name" value="SecEffector_AnkRepeat"/>
</dbReference>
<dbReference type="InterPro" id="IPR003128">
    <property type="entry name" value="Villin_headpiece"/>
</dbReference>
<accession>D3B9H7</accession>